<keyword evidence="2" id="KW-0732">Signal</keyword>
<organism evidence="3">
    <name type="scientific">Hirondellea gigas</name>
    <dbReference type="NCBI Taxonomy" id="1518452"/>
    <lineage>
        <taxon>Eukaryota</taxon>
        <taxon>Metazoa</taxon>
        <taxon>Ecdysozoa</taxon>
        <taxon>Arthropoda</taxon>
        <taxon>Crustacea</taxon>
        <taxon>Multicrustacea</taxon>
        <taxon>Malacostraca</taxon>
        <taxon>Eumalacostraca</taxon>
        <taxon>Peracarida</taxon>
        <taxon>Amphipoda</taxon>
        <taxon>Amphilochidea</taxon>
        <taxon>Lysianassida</taxon>
        <taxon>Lysianassidira</taxon>
        <taxon>Lysianassoidea</taxon>
        <taxon>Lysianassidae</taxon>
        <taxon>Hirondellea</taxon>
    </lineage>
</organism>
<accession>A0A2P2I2T4</accession>
<protein>
    <submittedName>
        <fullName evidence="3">Extensin-2-like</fullName>
    </submittedName>
</protein>
<feature type="region of interest" description="Disordered" evidence="1">
    <location>
        <begin position="22"/>
        <end position="47"/>
    </location>
</feature>
<feature type="compositionally biased region" description="Pro residues" evidence="1">
    <location>
        <begin position="34"/>
        <end position="47"/>
    </location>
</feature>
<sequence>MMSRLLVLLLIVAAVRAEADAKAEAKPKADAEPDYPPASYGPPPSYGAPPAPTYGAPKAAASYGPPPKPRNTCPKKCYDKVYYTTITKTAMEHHTHWNTYDQLVPYTLYKYVTETLYYPTTVVQYEFITQPLPDQVIYETKVAYNTGKINKIHVETKHDYMPGTHYYMKTQTESHYCTHTAQVPYYVTVTKHVYKTVQEPHYVTETKVEQHYVTVTKDEPHYVAHTKYATKANYMYVTVTETKHGYVTITHTVKKPEYKTVCPPKPSYGKGGYH</sequence>
<evidence type="ECO:0000313" key="4">
    <source>
        <dbReference type="EMBL" id="LAC22203.1"/>
    </source>
</evidence>
<reference evidence="3" key="2">
    <citation type="journal article" date="2018" name="Biosci. Biotechnol. Biochem.">
        <title>Polysaccharide hydrolase of the hadal zone amphipods Hirondellea gigas.</title>
        <authorList>
            <person name="Kobayashi H."/>
            <person name="Nagahama T."/>
            <person name="Arai W."/>
            <person name="Sasagawa Y."/>
            <person name="Umeda M."/>
            <person name="Hayashi T."/>
            <person name="Nikaido I."/>
            <person name="Watanabe H."/>
            <person name="Oguri K."/>
            <person name="Kitazato H."/>
            <person name="Fujioka K."/>
            <person name="Kido Y."/>
            <person name="Takami H."/>
        </authorList>
    </citation>
    <scope>NUCLEOTIDE SEQUENCE</scope>
    <source>
        <tissue evidence="3">Whole body</tissue>
    </source>
</reference>
<evidence type="ECO:0000256" key="2">
    <source>
        <dbReference type="SAM" id="SignalP"/>
    </source>
</evidence>
<proteinExistence type="evidence at transcript level"/>
<reference evidence="4" key="1">
    <citation type="submission" date="2017-11" db="EMBL/GenBank/DDBJ databases">
        <title>The sensing device of the deep-sea amphipod.</title>
        <authorList>
            <person name="Kobayashi H."/>
            <person name="Nagahama T."/>
            <person name="Arai W."/>
            <person name="Sasagawa Y."/>
            <person name="Umeda M."/>
            <person name="Hayashi T."/>
            <person name="Nikaido I."/>
            <person name="Watanabe H."/>
            <person name="Oguri K."/>
            <person name="Kitazato H."/>
            <person name="Fujioka K."/>
            <person name="Kido Y."/>
            <person name="Takami H."/>
        </authorList>
    </citation>
    <scope>NUCLEOTIDE SEQUENCE</scope>
    <source>
        <tissue evidence="4">Whole body</tissue>
    </source>
</reference>
<name>A0A2P2I2T4_9CRUS</name>
<evidence type="ECO:0000256" key="1">
    <source>
        <dbReference type="SAM" id="MobiDB-lite"/>
    </source>
</evidence>
<dbReference type="EMBL" id="IACF01002697">
    <property type="protein sequence ID" value="LAB68342.1"/>
    <property type="molecule type" value="mRNA"/>
</dbReference>
<feature type="compositionally biased region" description="Basic and acidic residues" evidence="1">
    <location>
        <begin position="22"/>
        <end position="31"/>
    </location>
</feature>
<dbReference type="EMBL" id="IACT01002949">
    <property type="protein sequence ID" value="LAC22203.1"/>
    <property type="molecule type" value="mRNA"/>
</dbReference>
<feature type="chain" id="PRO_5036046483" evidence="2">
    <location>
        <begin position="18"/>
        <end position="274"/>
    </location>
</feature>
<evidence type="ECO:0000313" key="3">
    <source>
        <dbReference type="EMBL" id="LAB68342.1"/>
    </source>
</evidence>
<dbReference type="AlphaFoldDB" id="A0A2P2I2T4"/>
<feature type="signal peptide" evidence="2">
    <location>
        <begin position="1"/>
        <end position="17"/>
    </location>
</feature>